<keyword evidence="2" id="KW-1185">Reference proteome</keyword>
<sequence>MKSRILFLFITLISYSCSVNKYNNVPARNEIDLSFKKFTEIKKEEIDKKSKDITVLADEYRM</sequence>
<evidence type="ECO:0000313" key="2">
    <source>
        <dbReference type="Proteomes" id="UP000256769"/>
    </source>
</evidence>
<protein>
    <submittedName>
        <fullName evidence="1">Uncharacterized protein</fullName>
    </submittedName>
</protein>
<accession>A0A3D9CPJ2</accession>
<name>A0A3D9CPJ2_9FLAO</name>
<dbReference type="EMBL" id="QNUE01000005">
    <property type="protein sequence ID" value="REC67619.1"/>
    <property type="molecule type" value="Genomic_DNA"/>
</dbReference>
<gene>
    <name evidence="1" type="ORF">DRF59_08260</name>
</gene>
<dbReference type="OrthoDB" id="1453615at2"/>
<dbReference type="RefSeq" id="WP_123873669.1">
    <property type="nucleotide sequence ID" value="NZ_CBCRVL010000003.1"/>
</dbReference>
<organism evidence="1 2">
    <name type="scientific">Chryseobacterium flavum</name>
    <dbReference type="NCBI Taxonomy" id="415851"/>
    <lineage>
        <taxon>Bacteria</taxon>
        <taxon>Pseudomonadati</taxon>
        <taxon>Bacteroidota</taxon>
        <taxon>Flavobacteriia</taxon>
        <taxon>Flavobacteriales</taxon>
        <taxon>Weeksellaceae</taxon>
        <taxon>Chryseobacterium group</taxon>
        <taxon>Chryseobacterium</taxon>
    </lineage>
</organism>
<proteinExistence type="predicted"/>
<comment type="caution">
    <text evidence="1">The sequence shown here is derived from an EMBL/GenBank/DDBJ whole genome shotgun (WGS) entry which is preliminary data.</text>
</comment>
<dbReference type="PROSITE" id="PS51257">
    <property type="entry name" value="PROKAR_LIPOPROTEIN"/>
    <property type="match status" value="1"/>
</dbReference>
<evidence type="ECO:0000313" key="1">
    <source>
        <dbReference type="EMBL" id="REC67619.1"/>
    </source>
</evidence>
<reference evidence="1 2" key="1">
    <citation type="journal article" date="2007" name="Int. J. Syst. Evol. Microbiol.">
        <title>Chryseobacterium flavum sp. nov., isolated from polluted soil.</title>
        <authorList>
            <person name="Zhou Y."/>
            <person name="Dong J."/>
            <person name="Wang X."/>
            <person name="Huang X."/>
            <person name="Zhang K.Y."/>
            <person name="Zhang Y.Q."/>
            <person name="Guo Y.F."/>
            <person name="Lai R."/>
            <person name="Li W.J."/>
        </authorList>
    </citation>
    <scope>NUCLEOTIDE SEQUENCE [LARGE SCALE GENOMIC DNA]</scope>
    <source>
        <strain evidence="1 2">KCTC 12877</strain>
    </source>
</reference>
<dbReference type="Proteomes" id="UP000256769">
    <property type="component" value="Unassembled WGS sequence"/>
</dbReference>
<dbReference type="AlphaFoldDB" id="A0A3D9CPJ2"/>